<sequence>MGSWLSFLLAYLFGGITFIPLILLAVYLHATYTLPYRPDPSSTTTTRSGGSPERHDEDSLVQPGDETEALDEARRKEKEKKEKKSDLGSDKPPAGAGAATDYPDVSAGYFAVCREYTPMGINAKPIERPTPVGSTTVAAPSPSVYQTMYRSLFDRKAGPAGPVDNNSMNQRPKRAGNVFYLVLRHGHLMLFDDEEQIEVRHVISLAHHNVSIYSGGDPTPEGELFIKRNALCLSRRTDGIDQAPDAQVSKPFYLFSENCSAKEDFYFALLRNQEQSFGATMKVPSPKNFQVKDVISLVQKLHSTEDHLHTRWLNALLGRVFLSVYKTKDLENYISDKMTKKISRVNRPSFLKSITISKIDTGEAAPYFTNLKLKDLNVEGEYVSEADVKYSGNFRIEVVATAKIDLGARFKAREVNLVLSVTLKRIEGHILFKIKPPPSNRLWHSFQTMPKMEMRIEPVVSARQITYAPILRQIENRIKEVVAETLVQPFWDDLPFFNTEHKQWRGGIFEGDDNVATGSDHKGAPSSASAAARRGNADGVDRAEKSASAATSPGPGDEAHLPSPTLPLEKSYSVPITEMPAQSKSQPAGTGLFGRRMGKNTGNQTPKSPASASSTSLETKPAPSPASAPAPPAPAAAAAAAAAVAPSPKNLSQATTPVVGTDAAHADIYRPSTSPPDHATSYVAALHSRSQESSPAVTPGTSPAKNPPPQHQKQASHSSGVSTPKNGAKGNGNDADKTPVPTTSQQRRNTASSVSSTSTGGDVGGSGAQSPRSSKSLKERPAPSTLPRNFTMKGEGSTSTTSLKGEGADDSNGNGNGNGNGNRIQTQKKNTLAAVTNAAAQARQWGWNAIQRQKDGRKNGDGSSSPQVDLSQPMGRGQPFPPPGTPLPGPTSGKTKIAPIPVPKRRPSSTQAMSPGASAHESNMAHHHQGTPNDGSQRRRRKKNSHFEDEGEEQSILVVAAPDESDPETPAFQEGDGYDSSSELEAAGVMEEVADVPQRASSSSPSKALSKAAAASQTSLPLTNPASASKESDGGREAAPKDGTGEESSTMQAQIRGTAGDDGPQETASVSASKPDQDLSSSDDDEGLSRWMDDTPDEDTGDSSQEKASP</sequence>
<dbReference type="Proteomes" id="UP000749293">
    <property type="component" value="Unassembled WGS sequence"/>
</dbReference>
<keyword evidence="2" id="KW-0813">Transport</keyword>
<dbReference type="AlphaFoldDB" id="A0A9P4YNJ3"/>
<feature type="region of interest" description="Disordered" evidence="9">
    <location>
        <begin position="509"/>
        <end position="633"/>
    </location>
</feature>
<evidence type="ECO:0000256" key="8">
    <source>
        <dbReference type="ARBA" id="ARBA00023136"/>
    </source>
</evidence>
<dbReference type="GO" id="GO:1990456">
    <property type="term" value="P:mitochondrion-endoplasmic reticulum membrane tethering"/>
    <property type="evidence" value="ECO:0007669"/>
    <property type="project" value="TreeGrafter"/>
</dbReference>
<feature type="compositionally biased region" description="Polar residues" evidence="9">
    <location>
        <begin position="1017"/>
        <end position="1029"/>
    </location>
</feature>
<feature type="compositionally biased region" description="Basic and acidic residues" evidence="9">
    <location>
        <begin position="535"/>
        <end position="545"/>
    </location>
</feature>
<name>A0A9P4YNJ3_9HYPO</name>
<feature type="domain" description="SMP-LTD" evidence="11">
    <location>
        <begin position="306"/>
        <end position="497"/>
    </location>
</feature>
<dbReference type="PROSITE" id="PS51847">
    <property type="entry name" value="SMP"/>
    <property type="match status" value="1"/>
</dbReference>
<feature type="transmembrane region" description="Helical" evidence="10">
    <location>
        <begin position="7"/>
        <end position="28"/>
    </location>
</feature>
<dbReference type="GO" id="GO:0008289">
    <property type="term" value="F:lipid binding"/>
    <property type="evidence" value="ECO:0007669"/>
    <property type="project" value="UniProtKB-KW"/>
</dbReference>
<protein>
    <submittedName>
        <fullName evidence="12">Integral membrane protein conserved region (DUF2404)</fullName>
    </submittedName>
</protein>
<dbReference type="Pfam" id="PF15413">
    <property type="entry name" value="PH_11"/>
    <property type="match status" value="1"/>
</dbReference>
<evidence type="ECO:0000256" key="4">
    <source>
        <dbReference type="ARBA" id="ARBA00022824"/>
    </source>
</evidence>
<dbReference type="GO" id="GO:0015914">
    <property type="term" value="P:phospholipid transport"/>
    <property type="evidence" value="ECO:0007669"/>
    <property type="project" value="TreeGrafter"/>
</dbReference>
<gene>
    <name evidence="12" type="ORF">GMORB2_3538</name>
</gene>
<evidence type="ECO:0000259" key="11">
    <source>
        <dbReference type="PROSITE" id="PS51847"/>
    </source>
</evidence>
<feature type="compositionally biased region" description="Low complexity" evidence="9">
    <location>
        <begin position="37"/>
        <end position="51"/>
    </location>
</feature>
<feature type="compositionally biased region" description="Polar residues" evidence="9">
    <location>
        <begin position="1046"/>
        <end position="1055"/>
    </location>
</feature>
<comment type="caution">
    <text evidence="12">The sequence shown here is derived from an EMBL/GenBank/DDBJ whole genome shotgun (WGS) entry which is preliminary data.</text>
</comment>
<keyword evidence="4" id="KW-0256">Endoplasmic reticulum</keyword>
<keyword evidence="7" id="KW-0446">Lipid-binding</keyword>
<evidence type="ECO:0000256" key="10">
    <source>
        <dbReference type="SAM" id="Phobius"/>
    </source>
</evidence>
<keyword evidence="5 10" id="KW-1133">Transmembrane helix</keyword>
<dbReference type="CDD" id="cd21675">
    <property type="entry name" value="SMP_TEX2"/>
    <property type="match status" value="1"/>
</dbReference>
<reference evidence="12" key="1">
    <citation type="submission" date="2020-03" db="EMBL/GenBank/DDBJ databases">
        <title>Site-based positive gene gene selection in Geosmithia morbida across the United States reveals a broad range of putative effectors and factors for local host and environmental adapation.</title>
        <authorList>
            <person name="Onufrak A."/>
            <person name="Murdoch R.W."/>
            <person name="Gazis R."/>
            <person name="Huff M."/>
            <person name="Staton M."/>
            <person name="Klingeman W."/>
            <person name="Hadziabdic D."/>
        </authorList>
    </citation>
    <scope>NUCLEOTIDE SEQUENCE</scope>
    <source>
        <strain evidence="12">1262</strain>
    </source>
</reference>
<evidence type="ECO:0000313" key="12">
    <source>
        <dbReference type="EMBL" id="KAF4119850.1"/>
    </source>
</evidence>
<accession>A0A9P4YNJ3</accession>
<evidence type="ECO:0000256" key="5">
    <source>
        <dbReference type="ARBA" id="ARBA00022989"/>
    </source>
</evidence>
<feature type="compositionally biased region" description="Polar residues" evidence="9">
    <location>
        <begin position="711"/>
        <end position="725"/>
    </location>
</feature>
<dbReference type="PANTHER" id="PTHR13466">
    <property type="entry name" value="TEX2 PROTEIN-RELATED"/>
    <property type="match status" value="1"/>
</dbReference>
<dbReference type="PANTHER" id="PTHR13466:SF19">
    <property type="entry name" value="NUCLEUS-VACUOLE JUNCTION PROTEIN 2"/>
    <property type="match status" value="1"/>
</dbReference>
<feature type="region of interest" description="Disordered" evidence="9">
    <location>
        <begin position="37"/>
        <end position="99"/>
    </location>
</feature>
<evidence type="ECO:0000313" key="13">
    <source>
        <dbReference type="Proteomes" id="UP000749293"/>
    </source>
</evidence>
<dbReference type="GO" id="GO:0005789">
    <property type="term" value="C:endoplasmic reticulum membrane"/>
    <property type="evidence" value="ECO:0007669"/>
    <property type="project" value="UniProtKB-SubCell"/>
</dbReference>
<feature type="compositionally biased region" description="Basic and acidic residues" evidence="9">
    <location>
        <begin position="1030"/>
        <end position="1044"/>
    </location>
</feature>
<feature type="compositionally biased region" description="Pro residues" evidence="9">
    <location>
        <begin position="879"/>
        <end position="889"/>
    </location>
</feature>
<dbReference type="InterPro" id="IPR019411">
    <property type="entry name" value="MMM1_dom"/>
</dbReference>
<feature type="compositionally biased region" description="Basic and acidic residues" evidence="9">
    <location>
        <begin position="71"/>
        <end position="89"/>
    </location>
</feature>
<feature type="compositionally biased region" description="Polar residues" evidence="9">
    <location>
        <begin position="740"/>
        <end position="751"/>
    </location>
</feature>
<dbReference type="RefSeq" id="XP_035318502.1">
    <property type="nucleotide sequence ID" value="XM_035465514.1"/>
</dbReference>
<proteinExistence type="predicted"/>
<feature type="compositionally biased region" description="Low complexity" evidence="9">
    <location>
        <begin position="1000"/>
        <end position="1016"/>
    </location>
</feature>
<keyword evidence="8 10" id="KW-0472">Membrane</keyword>
<evidence type="ECO:0000256" key="2">
    <source>
        <dbReference type="ARBA" id="ARBA00022448"/>
    </source>
</evidence>
<keyword evidence="3 10" id="KW-0812">Transmembrane</keyword>
<evidence type="ECO:0000256" key="1">
    <source>
        <dbReference type="ARBA" id="ARBA00004586"/>
    </source>
</evidence>
<dbReference type="GO" id="GO:0032865">
    <property type="term" value="C:ERMES complex"/>
    <property type="evidence" value="ECO:0007669"/>
    <property type="project" value="TreeGrafter"/>
</dbReference>
<keyword evidence="13" id="KW-1185">Reference proteome</keyword>
<comment type="subcellular location">
    <subcellularLocation>
        <location evidence="1">Endoplasmic reticulum membrane</location>
    </subcellularLocation>
</comment>
<keyword evidence="6" id="KW-0445">Lipid transport</keyword>
<organism evidence="12 13">
    <name type="scientific">Geosmithia morbida</name>
    <dbReference type="NCBI Taxonomy" id="1094350"/>
    <lineage>
        <taxon>Eukaryota</taxon>
        <taxon>Fungi</taxon>
        <taxon>Dikarya</taxon>
        <taxon>Ascomycota</taxon>
        <taxon>Pezizomycotina</taxon>
        <taxon>Sordariomycetes</taxon>
        <taxon>Hypocreomycetidae</taxon>
        <taxon>Hypocreales</taxon>
        <taxon>Bionectriaceae</taxon>
        <taxon>Geosmithia</taxon>
    </lineage>
</organism>
<evidence type="ECO:0000256" key="6">
    <source>
        <dbReference type="ARBA" id="ARBA00023055"/>
    </source>
</evidence>
<evidence type="ECO:0000256" key="9">
    <source>
        <dbReference type="SAM" id="MobiDB-lite"/>
    </source>
</evidence>
<feature type="compositionally biased region" description="Polar residues" evidence="9">
    <location>
        <begin position="691"/>
        <end position="704"/>
    </location>
</feature>
<evidence type="ECO:0000256" key="3">
    <source>
        <dbReference type="ARBA" id="ARBA00022692"/>
    </source>
</evidence>
<dbReference type="InterPro" id="IPR031468">
    <property type="entry name" value="SMP_LBD"/>
</dbReference>
<dbReference type="OrthoDB" id="26740at2759"/>
<dbReference type="Pfam" id="PF10296">
    <property type="entry name" value="MMM1"/>
    <property type="match status" value="1"/>
</dbReference>
<feature type="compositionally biased region" description="Low complexity" evidence="9">
    <location>
        <begin position="605"/>
        <end position="616"/>
    </location>
</feature>
<feature type="compositionally biased region" description="Pro residues" evidence="9">
    <location>
        <begin position="622"/>
        <end position="633"/>
    </location>
</feature>
<dbReference type="EMBL" id="JAANYQ010000020">
    <property type="protein sequence ID" value="KAF4119850.1"/>
    <property type="molecule type" value="Genomic_DNA"/>
</dbReference>
<feature type="compositionally biased region" description="Low complexity" evidence="9">
    <location>
        <begin position="833"/>
        <end position="842"/>
    </location>
</feature>
<feature type="region of interest" description="Disordered" evidence="9">
    <location>
        <begin position="686"/>
        <end position="1110"/>
    </location>
</feature>
<evidence type="ECO:0000256" key="7">
    <source>
        <dbReference type="ARBA" id="ARBA00023121"/>
    </source>
</evidence>
<feature type="compositionally biased region" description="Polar residues" evidence="9">
    <location>
        <begin position="861"/>
        <end position="870"/>
    </location>
</feature>
<dbReference type="GeneID" id="55969766"/>